<dbReference type="GO" id="GO:0016646">
    <property type="term" value="F:oxidoreductase activity, acting on the CH-NH group of donors, NAD or NADP as acceptor"/>
    <property type="evidence" value="ECO:0007669"/>
    <property type="project" value="UniProtKB-ARBA"/>
</dbReference>
<dbReference type="Proteomes" id="UP000295537">
    <property type="component" value="Unassembled WGS sequence"/>
</dbReference>
<keyword evidence="2" id="KW-0285">Flavoprotein</keyword>
<accession>A0A4R2N7J2</accession>
<evidence type="ECO:0000313" key="6">
    <source>
        <dbReference type="Proteomes" id="UP000295537"/>
    </source>
</evidence>
<comment type="similarity">
    <text evidence="3">Belongs to the flavoredoxin family.</text>
</comment>
<dbReference type="OrthoDB" id="5946411at2"/>
<dbReference type="PANTHER" id="PTHR43567:SF1">
    <property type="entry name" value="FLAVOREDOXIN"/>
    <property type="match status" value="1"/>
</dbReference>
<dbReference type="PANTHER" id="PTHR43567">
    <property type="entry name" value="FLAVOREDOXIN-RELATED-RELATED"/>
    <property type="match status" value="1"/>
</dbReference>
<evidence type="ECO:0000256" key="2">
    <source>
        <dbReference type="ARBA" id="ARBA00022630"/>
    </source>
</evidence>
<dbReference type="Gene3D" id="2.30.110.10">
    <property type="entry name" value="Electron Transport, Fmn-binding Protein, Chain A"/>
    <property type="match status" value="1"/>
</dbReference>
<dbReference type="InterPro" id="IPR052174">
    <property type="entry name" value="Flavoredoxin"/>
</dbReference>
<evidence type="ECO:0000256" key="1">
    <source>
        <dbReference type="ARBA" id="ARBA00001917"/>
    </source>
</evidence>
<evidence type="ECO:0000259" key="4">
    <source>
        <dbReference type="Pfam" id="PF01613"/>
    </source>
</evidence>
<proteinExistence type="inferred from homology"/>
<sequence>MHQPISPKMFYYGFPVLLLTTVDENGKPNISPLSSSWCLGDNLVIGVGICGKAFENLQRCPEAVVNLPDSSLWQKIEKIASLTAKSSIPDHKKDFYQFCDDKFSYAGFTTQPSLKVKPLRIAECPLQAETTVSNITERDSYAIIELKIQQIHAQSDLISTENKIDPQKWHPLIYNFRSYHGLSESIGKNFRA</sequence>
<dbReference type="InterPro" id="IPR002563">
    <property type="entry name" value="Flavin_Rdtase-like_dom"/>
</dbReference>
<dbReference type="Pfam" id="PF01613">
    <property type="entry name" value="Flavin_Reduct"/>
    <property type="match status" value="1"/>
</dbReference>
<gene>
    <name evidence="5" type="ORF">EV693_10933</name>
</gene>
<dbReference type="EMBL" id="SLXJ01000009">
    <property type="protein sequence ID" value="TCP16818.1"/>
    <property type="molecule type" value="Genomic_DNA"/>
</dbReference>
<dbReference type="RefSeq" id="WP_132501577.1">
    <property type="nucleotide sequence ID" value="NZ_LVXA01000001.1"/>
</dbReference>
<dbReference type="AlphaFoldDB" id="A0A4R2N7J2"/>
<protein>
    <submittedName>
        <fullName evidence="5">Flavin reductase (DIM6/NTAB) family NADH-FMN oxidoreductase RutF</fullName>
    </submittedName>
</protein>
<reference evidence="5 6" key="1">
    <citation type="submission" date="2019-03" db="EMBL/GenBank/DDBJ databases">
        <title>Genomic Encyclopedia of Type Strains, Phase IV (KMG-IV): sequencing the most valuable type-strain genomes for metagenomic binning, comparative biology and taxonomic classification.</title>
        <authorList>
            <person name="Goeker M."/>
        </authorList>
    </citation>
    <scope>NUCLEOTIDE SEQUENCE [LARGE SCALE GENOMIC DNA]</scope>
    <source>
        <strain evidence="5 6">DSM 16380</strain>
    </source>
</reference>
<dbReference type="SUPFAM" id="SSF50475">
    <property type="entry name" value="FMN-binding split barrel"/>
    <property type="match status" value="1"/>
</dbReference>
<dbReference type="InterPro" id="IPR012349">
    <property type="entry name" value="Split_barrel_FMN-bd"/>
</dbReference>
<name>A0A4R2N7J2_9PAST</name>
<evidence type="ECO:0000313" key="5">
    <source>
        <dbReference type="EMBL" id="TCP16818.1"/>
    </source>
</evidence>
<dbReference type="GO" id="GO:0010181">
    <property type="term" value="F:FMN binding"/>
    <property type="evidence" value="ECO:0007669"/>
    <property type="project" value="InterPro"/>
</dbReference>
<comment type="cofactor">
    <cofactor evidence="1">
        <name>FMN</name>
        <dbReference type="ChEBI" id="CHEBI:58210"/>
    </cofactor>
</comment>
<keyword evidence="6" id="KW-1185">Reference proteome</keyword>
<feature type="domain" description="Flavin reductase like" evidence="4">
    <location>
        <begin position="11"/>
        <end position="182"/>
    </location>
</feature>
<evidence type="ECO:0000256" key="3">
    <source>
        <dbReference type="ARBA" id="ARBA00038054"/>
    </source>
</evidence>
<organism evidence="5 6">
    <name type="scientific">Nicoletella semolina</name>
    <dbReference type="NCBI Taxonomy" id="271160"/>
    <lineage>
        <taxon>Bacteria</taxon>
        <taxon>Pseudomonadati</taxon>
        <taxon>Pseudomonadota</taxon>
        <taxon>Gammaproteobacteria</taxon>
        <taxon>Pasteurellales</taxon>
        <taxon>Pasteurellaceae</taxon>
        <taxon>Nicoletella</taxon>
    </lineage>
</organism>
<comment type="caution">
    <text evidence="5">The sequence shown here is derived from an EMBL/GenBank/DDBJ whole genome shotgun (WGS) entry which is preliminary data.</text>
</comment>